<sequence>MPSAADRSPSSLSSPLSGRRIISRLASPFTSKSRAVADFYIEVDDPHKQHSPGDVVTGSVRLRVTKPTRVTHIVVSLHGFVQ</sequence>
<comment type="caution">
    <text evidence="1">The sequence shown here is derived from an EMBL/GenBank/DDBJ whole genome shotgun (WGS) entry which is preliminary data.</text>
</comment>
<proteinExistence type="predicted"/>
<dbReference type="Proteomes" id="UP000309340">
    <property type="component" value="Unassembled WGS sequence"/>
</dbReference>
<protein>
    <recommendedName>
        <fullName evidence="3">Arrestin-like N-terminal domain-containing protein</fullName>
    </recommendedName>
</protein>
<reference evidence="1 2" key="1">
    <citation type="submission" date="2017-03" db="EMBL/GenBank/DDBJ databases">
        <title>Genomes of endolithic fungi from Antarctica.</title>
        <authorList>
            <person name="Coleine C."/>
            <person name="Masonjones S."/>
            <person name="Stajich J.E."/>
        </authorList>
    </citation>
    <scope>NUCLEOTIDE SEQUENCE [LARGE SCALE GENOMIC DNA]</scope>
    <source>
        <strain evidence="1 2">CCFEE 5184</strain>
    </source>
</reference>
<evidence type="ECO:0000313" key="1">
    <source>
        <dbReference type="EMBL" id="TKA59732.1"/>
    </source>
</evidence>
<accession>A0A4U0WAZ5</accession>
<evidence type="ECO:0000313" key="2">
    <source>
        <dbReference type="Proteomes" id="UP000309340"/>
    </source>
</evidence>
<organism evidence="1 2">
    <name type="scientific">Friedmanniomyces simplex</name>
    <dbReference type="NCBI Taxonomy" id="329884"/>
    <lineage>
        <taxon>Eukaryota</taxon>
        <taxon>Fungi</taxon>
        <taxon>Dikarya</taxon>
        <taxon>Ascomycota</taxon>
        <taxon>Pezizomycotina</taxon>
        <taxon>Dothideomycetes</taxon>
        <taxon>Dothideomycetidae</taxon>
        <taxon>Mycosphaerellales</taxon>
        <taxon>Teratosphaeriaceae</taxon>
        <taxon>Friedmanniomyces</taxon>
    </lineage>
</organism>
<dbReference type="STRING" id="329884.A0A4U0WAZ5"/>
<dbReference type="Gene3D" id="2.60.40.640">
    <property type="match status" value="1"/>
</dbReference>
<feature type="non-terminal residue" evidence="1">
    <location>
        <position position="82"/>
    </location>
</feature>
<gene>
    <name evidence="1" type="ORF">B0A55_11436</name>
</gene>
<keyword evidence="2" id="KW-1185">Reference proteome</keyword>
<evidence type="ECO:0008006" key="3">
    <source>
        <dbReference type="Google" id="ProtNLM"/>
    </source>
</evidence>
<dbReference type="EMBL" id="NAJQ01001394">
    <property type="protein sequence ID" value="TKA59732.1"/>
    <property type="molecule type" value="Genomic_DNA"/>
</dbReference>
<name>A0A4U0WAZ5_9PEZI</name>
<dbReference type="AlphaFoldDB" id="A0A4U0WAZ5"/>
<dbReference type="InterPro" id="IPR014752">
    <property type="entry name" value="Arrestin-like_C"/>
</dbReference>
<dbReference type="OrthoDB" id="7785529at2759"/>